<feature type="transmembrane region" description="Helical" evidence="1">
    <location>
        <begin position="22"/>
        <end position="41"/>
    </location>
</feature>
<evidence type="ECO:0000256" key="1">
    <source>
        <dbReference type="SAM" id="Phobius"/>
    </source>
</evidence>
<evidence type="ECO:0000313" key="2">
    <source>
        <dbReference type="EMBL" id="RHN50802.1"/>
    </source>
</evidence>
<evidence type="ECO:0000313" key="3">
    <source>
        <dbReference type="Proteomes" id="UP000265566"/>
    </source>
</evidence>
<feature type="transmembrane region" description="Helical" evidence="1">
    <location>
        <begin position="61"/>
        <end position="82"/>
    </location>
</feature>
<comment type="caution">
    <text evidence="2">The sequence shown here is derived from an EMBL/GenBank/DDBJ whole genome shotgun (WGS) entry which is preliminary data.</text>
</comment>
<organism evidence="2 3">
    <name type="scientific">Medicago truncatula</name>
    <name type="common">Barrel medic</name>
    <name type="synonym">Medicago tribuloides</name>
    <dbReference type="NCBI Taxonomy" id="3880"/>
    <lineage>
        <taxon>Eukaryota</taxon>
        <taxon>Viridiplantae</taxon>
        <taxon>Streptophyta</taxon>
        <taxon>Embryophyta</taxon>
        <taxon>Tracheophyta</taxon>
        <taxon>Spermatophyta</taxon>
        <taxon>Magnoliopsida</taxon>
        <taxon>eudicotyledons</taxon>
        <taxon>Gunneridae</taxon>
        <taxon>Pentapetalae</taxon>
        <taxon>rosids</taxon>
        <taxon>fabids</taxon>
        <taxon>Fabales</taxon>
        <taxon>Fabaceae</taxon>
        <taxon>Papilionoideae</taxon>
        <taxon>50 kb inversion clade</taxon>
        <taxon>NPAAA clade</taxon>
        <taxon>Hologalegina</taxon>
        <taxon>IRL clade</taxon>
        <taxon>Trifolieae</taxon>
        <taxon>Medicago</taxon>
    </lineage>
</organism>
<evidence type="ECO:0008006" key="4">
    <source>
        <dbReference type="Google" id="ProtNLM"/>
    </source>
</evidence>
<accession>A0A396HBU8</accession>
<dbReference type="EMBL" id="PSQE01000006">
    <property type="protein sequence ID" value="RHN50802.1"/>
    <property type="molecule type" value="Genomic_DNA"/>
</dbReference>
<dbReference type="Proteomes" id="UP000265566">
    <property type="component" value="Chromosome 6"/>
</dbReference>
<protein>
    <recommendedName>
        <fullName evidence="4">Transmembrane protein</fullName>
    </recommendedName>
</protein>
<keyword evidence="1" id="KW-1133">Transmembrane helix</keyword>
<gene>
    <name evidence="2" type="ORF">MtrunA17_Chr6g0461481</name>
</gene>
<name>A0A396HBU8_MEDTR</name>
<proteinExistence type="predicted"/>
<keyword evidence="1" id="KW-0812">Transmembrane</keyword>
<reference evidence="3" key="1">
    <citation type="journal article" date="2018" name="Nat. Plants">
        <title>Whole-genome landscape of Medicago truncatula symbiotic genes.</title>
        <authorList>
            <person name="Pecrix Y."/>
            <person name="Staton S.E."/>
            <person name="Sallet E."/>
            <person name="Lelandais-Briere C."/>
            <person name="Moreau S."/>
            <person name="Carrere S."/>
            <person name="Blein T."/>
            <person name="Jardinaud M.F."/>
            <person name="Latrasse D."/>
            <person name="Zouine M."/>
            <person name="Zahm M."/>
            <person name="Kreplak J."/>
            <person name="Mayjonade B."/>
            <person name="Satge C."/>
            <person name="Perez M."/>
            <person name="Cauet S."/>
            <person name="Marande W."/>
            <person name="Chantry-Darmon C."/>
            <person name="Lopez-Roques C."/>
            <person name="Bouchez O."/>
            <person name="Berard A."/>
            <person name="Debelle F."/>
            <person name="Munos S."/>
            <person name="Bendahmane A."/>
            <person name="Berges H."/>
            <person name="Niebel A."/>
            <person name="Buitink J."/>
            <person name="Frugier F."/>
            <person name="Benhamed M."/>
            <person name="Crespi M."/>
            <person name="Gouzy J."/>
            <person name="Gamas P."/>
        </authorList>
    </citation>
    <scope>NUCLEOTIDE SEQUENCE [LARGE SCALE GENOMIC DNA]</scope>
    <source>
        <strain evidence="3">cv. Jemalong A17</strain>
    </source>
</reference>
<dbReference type="AlphaFoldDB" id="A0A396HBU8"/>
<sequence>MDDEEAPPPQPEHHSVNDTRRLATVVSYSIKLFLLISTFLFKNLEGPIHHYLINHKDVKNSFFSFVTAFHLLFVFSLFATIVQRPRNGSLFECLVLFGHQL</sequence>
<keyword evidence="1" id="KW-0472">Membrane</keyword>
<dbReference type="Gramene" id="rna35136">
    <property type="protein sequence ID" value="RHN50802.1"/>
    <property type="gene ID" value="gene35136"/>
</dbReference>